<dbReference type="PANTHER" id="PTHR45947">
    <property type="entry name" value="SULFOQUINOVOSYL TRANSFERASE SQD2"/>
    <property type="match status" value="1"/>
</dbReference>
<organism evidence="3 4">
    <name type="scientific">Pseudotamlana carrageenivorans</name>
    <dbReference type="NCBI Taxonomy" id="2069432"/>
    <lineage>
        <taxon>Bacteria</taxon>
        <taxon>Pseudomonadati</taxon>
        <taxon>Bacteroidota</taxon>
        <taxon>Flavobacteriia</taxon>
        <taxon>Flavobacteriales</taxon>
        <taxon>Flavobacteriaceae</taxon>
        <taxon>Pseudotamlana</taxon>
    </lineage>
</organism>
<sequence>MKIAFLTPEYPHPKVNHAAGLGTSIGNLTKALVRHGHAVYVFVYGQKQTEDFVEEGIHFYLITDKDFAFAKWYNYRKYIQNEVQNIISQEQIQLLEVPDWTGISAFMKFSVPVVMRFHGSDTYFCHLEQRSQKLKNKWFETLAVRGAQAYIAPTNFAGELSKMLFNIKNKPIKTIHYGLQLEGFTNTHPEMYTPYSILYLGTLIRKKGVLELPEIFKKVRQEYPQATLKLIGSDASDIQTGNHSTWSLLKEGFSEEDLNDVHYLGKLPYDAIQNHIQDAQACVFPTYAETLGMVTIEAMAMQKPVVNSNIGWAKELMEDGQSGYLVHPKDHGVYAEKIKALFNSKSKCLEMGKAARAYVEDHFDMEKQVTKNVEFYKKLIKP</sequence>
<dbReference type="KEGG" id="taj:C1A40_00875"/>
<keyword evidence="4" id="KW-1185">Reference proteome</keyword>
<dbReference type="InterPro" id="IPR001296">
    <property type="entry name" value="Glyco_trans_1"/>
</dbReference>
<feature type="domain" description="Glycosyl transferase family 1" evidence="1">
    <location>
        <begin position="194"/>
        <end position="356"/>
    </location>
</feature>
<evidence type="ECO:0000313" key="4">
    <source>
        <dbReference type="Proteomes" id="UP000236592"/>
    </source>
</evidence>
<evidence type="ECO:0000313" key="3">
    <source>
        <dbReference type="EMBL" id="AUS04120.1"/>
    </source>
</evidence>
<protein>
    <submittedName>
        <fullName evidence="3">Glycosyltransferase family 1 protein</fullName>
    </submittedName>
</protein>
<keyword evidence="3" id="KW-0808">Transferase</keyword>
<feature type="domain" description="Glycosyltransferase subfamily 4-like N-terminal" evidence="2">
    <location>
        <begin position="20"/>
        <end position="181"/>
    </location>
</feature>
<dbReference type="InterPro" id="IPR050194">
    <property type="entry name" value="Glycosyltransferase_grp1"/>
</dbReference>
<dbReference type="OrthoDB" id="502646at2"/>
<proteinExistence type="predicted"/>
<gene>
    <name evidence="3" type="ORF">C1A40_00875</name>
</gene>
<dbReference type="GO" id="GO:0016757">
    <property type="term" value="F:glycosyltransferase activity"/>
    <property type="evidence" value="ECO:0007669"/>
    <property type="project" value="InterPro"/>
</dbReference>
<dbReference type="EMBL" id="CP025938">
    <property type="protein sequence ID" value="AUS04120.1"/>
    <property type="molecule type" value="Genomic_DNA"/>
</dbReference>
<reference evidence="4" key="1">
    <citation type="submission" date="2018-01" db="EMBL/GenBank/DDBJ databases">
        <title>Complete genome of Tamlana sp. UJ94.</title>
        <authorList>
            <person name="Jung J."/>
            <person name="Chung D."/>
            <person name="Bae S.S."/>
            <person name="Baek K."/>
        </authorList>
    </citation>
    <scope>NUCLEOTIDE SEQUENCE [LARGE SCALE GENOMIC DNA]</scope>
    <source>
        <strain evidence="4">UJ94</strain>
    </source>
</reference>
<evidence type="ECO:0000259" key="2">
    <source>
        <dbReference type="Pfam" id="PF13439"/>
    </source>
</evidence>
<dbReference type="Pfam" id="PF00534">
    <property type="entry name" value="Glycos_transf_1"/>
    <property type="match status" value="1"/>
</dbReference>
<accession>A0A2I7SE10</accession>
<dbReference type="AlphaFoldDB" id="A0A2I7SE10"/>
<name>A0A2I7SE10_9FLAO</name>
<dbReference type="PANTHER" id="PTHR45947:SF3">
    <property type="entry name" value="SULFOQUINOVOSYL TRANSFERASE SQD2"/>
    <property type="match status" value="1"/>
</dbReference>
<dbReference type="Proteomes" id="UP000236592">
    <property type="component" value="Chromosome"/>
</dbReference>
<dbReference type="InterPro" id="IPR028098">
    <property type="entry name" value="Glyco_trans_4-like_N"/>
</dbReference>
<dbReference type="Gene3D" id="3.40.50.2000">
    <property type="entry name" value="Glycogen Phosphorylase B"/>
    <property type="match status" value="2"/>
</dbReference>
<dbReference type="Pfam" id="PF13439">
    <property type="entry name" value="Glyco_transf_4"/>
    <property type="match status" value="1"/>
</dbReference>
<evidence type="ECO:0000259" key="1">
    <source>
        <dbReference type="Pfam" id="PF00534"/>
    </source>
</evidence>
<dbReference type="SUPFAM" id="SSF53756">
    <property type="entry name" value="UDP-Glycosyltransferase/glycogen phosphorylase"/>
    <property type="match status" value="1"/>
</dbReference>
<dbReference type="RefSeq" id="WP_102994242.1">
    <property type="nucleotide sequence ID" value="NZ_CP025938.1"/>
</dbReference>
<dbReference type="CDD" id="cd03801">
    <property type="entry name" value="GT4_PimA-like"/>
    <property type="match status" value="1"/>
</dbReference>